<keyword evidence="6" id="KW-0498">Mitosis</keyword>
<feature type="coiled-coil region" evidence="10">
    <location>
        <begin position="85"/>
        <end position="158"/>
    </location>
</feature>
<evidence type="ECO:0000313" key="12">
    <source>
        <dbReference type="EnsemblMetazoa" id="SCAU001944-PA"/>
    </source>
</evidence>
<feature type="domain" description="HAUS augmin-like complex subunit 3 N-terminal" evidence="11">
    <location>
        <begin position="22"/>
        <end position="251"/>
    </location>
</feature>
<evidence type="ECO:0000256" key="2">
    <source>
        <dbReference type="ARBA" id="ARBA00009645"/>
    </source>
</evidence>
<dbReference type="VEuPathDB" id="VectorBase:SCAU001944"/>
<dbReference type="AlphaFoldDB" id="A0A1I8NTR8"/>
<proteinExistence type="inferred from homology"/>
<comment type="similarity">
    <text evidence="2">Belongs to the HAUS3 family.</text>
</comment>
<evidence type="ECO:0000256" key="7">
    <source>
        <dbReference type="ARBA" id="ARBA00023054"/>
    </source>
</evidence>
<keyword evidence="4" id="KW-0132">Cell division</keyword>
<organism evidence="12 13">
    <name type="scientific">Stomoxys calcitrans</name>
    <name type="common">Stable fly</name>
    <name type="synonym">Conops calcitrans</name>
    <dbReference type="NCBI Taxonomy" id="35570"/>
    <lineage>
        <taxon>Eukaryota</taxon>
        <taxon>Metazoa</taxon>
        <taxon>Ecdysozoa</taxon>
        <taxon>Arthropoda</taxon>
        <taxon>Hexapoda</taxon>
        <taxon>Insecta</taxon>
        <taxon>Pterygota</taxon>
        <taxon>Neoptera</taxon>
        <taxon>Endopterygota</taxon>
        <taxon>Diptera</taxon>
        <taxon>Brachycera</taxon>
        <taxon>Muscomorpha</taxon>
        <taxon>Muscoidea</taxon>
        <taxon>Muscidae</taxon>
        <taxon>Stomoxys</taxon>
    </lineage>
</organism>
<evidence type="ECO:0000256" key="8">
    <source>
        <dbReference type="ARBA" id="ARBA00023212"/>
    </source>
</evidence>
<evidence type="ECO:0000256" key="3">
    <source>
        <dbReference type="ARBA" id="ARBA00022490"/>
    </source>
</evidence>
<reference evidence="12" key="1">
    <citation type="submission" date="2020-05" db="UniProtKB">
        <authorList>
            <consortium name="EnsemblMetazoa"/>
        </authorList>
    </citation>
    <scope>IDENTIFICATION</scope>
    <source>
        <strain evidence="12">USDA</strain>
    </source>
</reference>
<keyword evidence="7 10" id="KW-0175">Coiled coil</keyword>
<evidence type="ECO:0000256" key="10">
    <source>
        <dbReference type="SAM" id="Coils"/>
    </source>
</evidence>
<evidence type="ECO:0000313" key="13">
    <source>
        <dbReference type="Proteomes" id="UP000095300"/>
    </source>
</evidence>
<dbReference type="GO" id="GO:0005819">
    <property type="term" value="C:spindle"/>
    <property type="evidence" value="ECO:0007669"/>
    <property type="project" value="UniProtKB-SubCell"/>
</dbReference>
<keyword evidence="13" id="KW-1185">Reference proteome</keyword>
<evidence type="ECO:0000256" key="4">
    <source>
        <dbReference type="ARBA" id="ARBA00022618"/>
    </source>
</evidence>
<dbReference type="Proteomes" id="UP000095300">
    <property type="component" value="Unassembled WGS sequence"/>
</dbReference>
<dbReference type="InterPro" id="IPR032733">
    <property type="entry name" value="HAUS3_N"/>
</dbReference>
<evidence type="ECO:0000256" key="1">
    <source>
        <dbReference type="ARBA" id="ARBA00004186"/>
    </source>
</evidence>
<dbReference type="Pfam" id="PF14932">
    <property type="entry name" value="HAUS-augmin3"/>
    <property type="match status" value="1"/>
</dbReference>
<comment type="subcellular location">
    <subcellularLocation>
        <location evidence="1">Cytoplasm</location>
        <location evidence="1">Cytoskeleton</location>
        <location evidence="1">Spindle</location>
    </subcellularLocation>
</comment>
<accession>A0A1I8NTR8</accession>
<dbReference type="KEGG" id="scac:106092526"/>
<dbReference type="EnsemblMetazoa" id="SCAU001944-RA">
    <property type="protein sequence ID" value="SCAU001944-PA"/>
    <property type="gene ID" value="SCAU001944"/>
</dbReference>
<name>A0A1I8NTR8_STOCA</name>
<dbReference type="GO" id="GO:0051301">
    <property type="term" value="P:cell division"/>
    <property type="evidence" value="ECO:0007669"/>
    <property type="project" value="UniProtKB-KW"/>
</dbReference>
<keyword evidence="8" id="KW-0206">Cytoskeleton</keyword>
<dbReference type="GO" id="GO:0005874">
    <property type="term" value="C:microtubule"/>
    <property type="evidence" value="ECO:0007669"/>
    <property type="project" value="UniProtKB-KW"/>
</dbReference>
<evidence type="ECO:0000259" key="11">
    <source>
        <dbReference type="Pfam" id="PF14932"/>
    </source>
</evidence>
<evidence type="ECO:0000256" key="9">
    <source>
        <dbReference type="ARBA" id="ARBA00023306"/>
    </source>
</evidence>
<keyword evidence="3" id="KW-0963">Cytoplasm</keyword>
<protein>
    <recommendedName>
        <fullName evidence="11">HAUS augmin-like complex subunit 3 N-terminal domain-containing protein</fullName>
    </recommendedName>
</protein>
<dbReference type="STRING" id="35570.A0A1I8NTR8"/>
<sequence>MGDIINSMDIFKKLDFDTSNQWIFYEERFHKFFDFFANNISDENILLETEVLDHEEYVKRNEYLGAQERKPRLDELEREYSGLLSSNTKDKINSLQQEYEIMEKLYNDYNELVEDMRETKHLLNCEFSRQEETYNALKNKEKELMAQCQLKAKQLEDSESENHKKCNEVMKTFSKLQSPPLFMHQLPLDQYFLKCDSFSQYLSLYIKENFKIQEYMSMETSLTENQETVEKLGKLKKAIEKYTLAYIMEKSKIHGLQCAIDALNLTHIHVISLSDMQRETQDLAQAKSRHEIAHQTLKLDLQHQVQQKTQQTVELILYENTKQKLERALKRHENDRNLTKVISEALSNAELIWMAVQLDMEKKRNRFDNTEQLTTESQRCQLRIQHMKNAQSTDLSREFIQQLAQMLGQHLQQNLRCEVKTCLYEYEKFKRLLNYSLQGLLNRKSYSSALEKLKEINRIESILHPFVYDSPVNAPMFENVHYLRPIFNVKNQQQRIEKLLRQLRTEFHENITERLENDKLWRYSQLLWIWFLTEPRRVLHAIEEAKKAASKVPQITGIKTLGGIKRK</sequence>
<keyword evidence="9" id="KW-0131">Cell cycle</keyword>
<gene>
    <name evidence="12" type="primary">106092526</name>
</gene>
<evidence type="ECO:0000256" key="5">
    <source>
        <dbReference type="ARBA" id="ARBA00022701"/>
    </source>
</evidence>
<evidence type="ECO:0000256" key="6">
    <source>
        <dbReference type="ARBA" id="ARBA00022776"/>
    </source>
</evidence>
<keyword evidence="5" id="KW-0493">Microtubule</keyword>
<dbReference type="OrthoDB" id="8187957at2759"/>